<keyword evidence="10" id="KW-1185">Reference proteome</keyword>
<keyword evidence="6 7" id="KW-0413">Isomerase</keyword>
<dbReference type="InterPro" id="IPR035516">
    <property type="entry name" value="Gyrase/topoIV_suA_C"/>
</dbReference>
<gene>
    <name evidence="9" type="ORF">F6A08_11955</name>
</gene>
<sequence length="813" mass="86982">MPKTPPPEPVEERIQDIDLSTEMQGSFLEYAYSVIYSRALPDARDGLKPVQRRILYQMSEMGLRPDRGHVKSARVVGEVMGKLHPHGDSAIYDALVRLAQEWALRVPLVDGHGNFGSLDDGPAAARYTEARLAAAALALTENLDEDVVDFIPNYDGQFQQPAVLPAAFPNLLVNGASGIAVGMATNMAPHNLIEVVAAATHLLENPDATTEDLMEFVPGPDFPSGGILMGLDGVKDAYTTGRGALKVRGKTSIEPLGPRRTGIIVSELPYMVGPERLIEKIRDAVQSKKLQGISDVTDLTDRNHGLRVAIGVKTGFDPNAVLEQLYRLTPLEDSFSINNVALVDGQPRTLGLKELLSVYVGHRLEVITRRSRYRLARREERLHLVEGLLIAILDIDEVIQVIRSSDDSEQARTRLRSVFDLSELQAEYILELRLRRLTKFSRIELESERDALLAEIASLRELLGSPVLLRAAVARELDAAADAYGTPRRTLLMNAAPPKPRATKGAADLQIADAPTVLALSTTGRAVRVDLAEGQELAVPARRSKHDAILATVETTVRAEIGALTNLGRVVRFSPVDLPSVPATSVQLAAGTPLRDYLGITTKGERILGFVRFDSDVPVAMGTAQGTVKRIVPSTLPVRPDLEVIGLKAGDAVVGAAEAPDDVELVFVTTDAQLLHFPASAVRPQGAPAGGMAGMKLGSDASVLFFGAVDPASDAVVATVSGAESILPGTDPGRAKVSSFIEYPGKGRATGGVRAHAFLKGEDRLTVAWVGPNPPQAVDPTGAVRKLPESGARRDASGQPIDGVIGSIGRTIV</sequence>
<dbReference type="Gene3D" id="1.10.268.10">
    <property type="entry name" value="Topoisomerase, domain 3"/>
    <property type="match status" value="1"/>
</dbReference>
<evidence type="ECO:0000256" key="2">
    <source>
        <dbReference type="ARBA" id="ARBA00008263"/>
    </source>
</evidence>
<dbReference type="InterPro" id="IPR050220">
    <property type="entry name" value="Type_II_DNA_Topoisomerases"/>
</dbReference>
<evidence type="ECO:0000313" key="10">
    <source>
        <dbReference type="Proteomes" id="UP000478836"/>
    </source>
</evidence>
<dbReference type="PANTHER" id="PTHR43493:SF5">
    <property type="entry name" value="DNA GYRASE SUBUNIT A, CHLOROPLASTIC_MITOCHONDRIAL"/>
    <property type="match status" value="1"/>
</dbReference>
<evidence type="ECO:0000256" key="7">
    <source>
        <dbReference type="PROSITE-ProRule" id="PRU01384"/>
    </source>
</evidence>
<dbReference type="PROSITE" id="PS52040">
    <property type="entry name" value="TOPO_IIA"/>
    <property type="match status" value="1"/>
</dbReference>
<dbReference type="EC" id="5.6.2.2" evidence="3"/>
<evidence type="ECO:0000256" key="4">
    <source>
        <dbReference type="ARBA" id="ARBA00023029"/>
    </source>
</evidence>
<dbReference type="InterPro" id="IPR006691">
    <property type="entry name" value="GyrA/parC_rep"/>
</dbReference>
<dbReference type="GeneID" id="77477174"/>
<dbReference type="Gene3D" id="2.120.10.90">
    <property type="entry name" value="DNA gyrase/topoisomerase IV, subunit A, C-terminal"/>
    <property type="match status" value="1"/>
</dbReference>
<evidence type="ECO:0000259" key="8">
    <source>
        <dbReference type="PROSITE" id="PS52040"/>
    </source>
</evidence>
<dbReference type="Gene3D" id="3.90.199.10">
    <property type="entry name" value="Topoisomerase II, domain 5"/>
    <property type="match status" value="1"/>
</dbReference>
<dbReference type="CDD" id="cd00187">
    <property type="entry name" value="TOP4c"/>
    <property type="match status" value="1"/>
</dbReference>
<name>A0ABQ6V6X7_9MICO</name>
<reference evidence="10" key="1">
    <citation type="submission" date="2019-09" db="EMBL/GenBank/DDBJ databases">
        <title>Whole genome sequencing of Microbacterium maritypicum.</title>
        <authorList>
            <person name="Lenchi N."/>
        </authorList>
    </citation>
    <scope>NUCLEOTIDE SEQUENCE [LARGE SCALE GENOMIC DNA]</scope>
    <source>
        <strain evidence="10">G1</strain>
    </source>
</reference>
<protein>
    <recommendedName>
        <fullName evidence="3">DNA topoisomerase (ATP-hydrolyzing)</fullName>
        <ecNumber evidence="3">5.6.2.2</ecNumber>
    </recommendedName>
</protein>
<dbReference type="SMART" id="SM00434">
    <property type="entry name" value="TOP4c"/>
    <property type="match status" value="1"/>
</dbReference>
<dbReference type="EMBL" id="WAAO01000002">
    <property type="protein sequence ID" value="KAB1864780.1"/>
    <property type="molecule type" value="Genomic_DNA"/>
</dbReference>
<evidence type="ECO:0000256" key="3">
    <source>
        <dbReference type="ARBA" id="ARBA00012895"/>
    </source>
</evidence>
<comment type="catalytic activity">
    <reaction evidence="1 7">
        <text>ATP-dependent breakage, passage and rejoining of double-stranded DNA.</text>
        <dbReference type="EC" id="5.6.2.2"/>
    </reaction>
</comment>
<dbReference type="Pfam" id="PF03989">
    <property type="entry name" value="DNA_gyraseA_C"/>
    <property type="match status" value="1"/>
</dbReference>
<feature type="domain" description="Topo IIA-type catalytic" evidence="8">
    <location>
        <begin position="40"/>
        <end position="509"/>
    </location>
</feature>
<feature type="active site" description="O-(5'-phospho-DNA)-tyrosine intermediate" evidence="7">
    <location>
        <position position="127"/>
    </location>
</feature>
<dbReference type="Gene3D" id="3.30.1360.40">
    <property type="match status" value="1"/>
</dbReference>
<evidence type="ECO:0000256" key="5">
    <source>
        <dbReference type="ARBA" id="ARBA00023125"/>
    </source>
</evidence>
<evidence type="ECO:0000256" key="1">
    <source>
        <dbReference type="ARBA" id="ARBA00000185"/>
    </source>
</evidence>
<dbReference type="InterPro" id="IPR013758">
    <property type="entry name" value="Topo_IIA_A/C_ab"/>
</dbReference>
<dbReference type="RefSeq" id="WP_017202207.1">
    <property type="nucleotide sequence ID" value="NZ_CBDRDE010000001.1"/>
</dbReference>
<keyword evidence="5 7" id="KW-0238">DNA-binding</keyword>
<dbReference type="InterPro" id="IPR013760">
    <property type="entry name" value="Topo_IIA-like_dom_sf"/>
</dbReference>
<dbReference type="Pfam" id="PF00521">
    <property type="entry name" value="DNA_topoisoIV"/>
    <property type="match status" value="1"/>
</dbReference>
<dbReference type="SUPFAM" id="SSF56719">
    <property type="entry name" value="Type II DNA topoisomerase"/>
    <property type="match status" value="1"/>
</dbReference>
<dbReference type="Proteomes" id="UP000478836">
    <property type="component" value="Unassembled WGS sequence"/>
</dbReference>
<evidence type="ECO:0000256" key="6">
    <source>
        <dbReference type="ARBA" id="ARBA00023235"/>
    </source>
</evidence>
<comment type="caution">
    <text evidence="9">The sequence shown here is derived from an EMBL/GenBank/DDBJ whole genome shotgun (WGS) entry which is preliminary data.</text>
</comment>
<dbReference type="PANTHER" id="PTHR43493">
    <property type="entry name" value="DNA GYRASE/TOPOISOMERASE SUBUNIT A"/>
    <property type="match status" value="1"/>
</dbReference>
<comment type="similarity">
    <text evidence="2">Belongs to the type II topoisomerase GyrA/ParC subunit family.</text>
</comment>
<proteinExistence type="inferred from homology"/>
<accession>A0ABQ6V6X7</accession>
<evidence type="ECO:0000313" key="9">
    <source>
        <dbReference type="EMBL" id="KAB1864780.1"/>
    </source>
</evidence>
<dbReference type="SUPFAM" id="SSF101904">
    <property type="entry name" value="GyrA/ParC C-terminal domain-like"/>
    <property type="match status" value="1"/>
</dbReference>
<keyword evidence="4 7" id="KW-0799">Topoisomerase</keyword>
<dbReference type="InterPro" id="IPR002205">
    <property type="entry name" value="Topo_IIA_dom_A"/>
</dbReference>
<dbReference type="InterPro" id="IPR013757">
    <property type="entry name" value="Topo_IIA_A_a_sf"/>
</dbReference>
<dbReference type="NCBIfam" id="NF004044">
    <property type="entry name" value="PRK05561.1"/>
    <property type="match status" value="1"/>
</dbReference>
<organism evidence="9 10">
    <name type="scientific">Microbacterium algeriense</name>
    <dbReference type="NCBI Taxonomy" id="2615184"/>
    <lineage>
        <taxon>Bacteria</taxon>
        <taxon>Bacillati</taxon>
        <taxon>Actinomycetota</taxon>
        <taxon>Actinomycetes</taxon>
        <taxon>Micrococcales</taxon>
        <taxon>Microbacteriaceae</taxon>
        <taxon>Microbacterium</taxon>
    </lineage>
</organism>